<gene>
    <name evidence="3" type="ORF">C8E99_1096</name>
</gene>
<dbReference type="Pfam" id="PF00570">
    <property type="entry name" value="HRDC"/>
    <property type="match status" value="1"/>
</dbReference>
<keyword evidence="4" id="KW-1185">Reference proteome</keyword>
<organism evidence="3 4">
    <name type="scientific">Citricoccus muralis</name>
    <dbReference type="NCBI Taxonomy" id="169134"/>
    <lineage>
        <taxon>Bacteria</taxon>
        <taxon>Bacillati</taxon>
        <taxon>Actinomycetota</taxon>
        <taxon>Actinomycetes</taxon>
        <taxon>Micrococcales</taxon>
        <taxon>Micrococcaceae</taxon>
        <taxon>Citricoccus</taxon>
    </lineage>
</organism>
<dbReference type="RefSeq" id="WP_115931427.1">
    <property type="nucleotide sequence ID" value="NZ_QREH01000001.1"/>
</dbReference>
<dbReference type="SUPFAM" id="SSF47819">
    <property type="entry name" value="HRDC-like"/>
    <property type="match status" value="1"/>
</dbReference>
<dbReference type="InterPro" id="IPR036397">
    <property type="entry name" value="RNaseH_sf"/>
</dbReference>
<dbReference type="GO" id="GO:0003676">
    <property type="term" value="F:nucleic acid binding"/>
    <property type="evidence" value="ECO:0007669"/>
    <property type="project" value="InterPro"/>
</dbReference>
<dbReference type="InterPro" id="IPR051086">
    <property type="entry name" value="RNase_D-like"/>
</dbReference>
<dbReference type="InterPro" id="IPR012337">
    <property type="entry name" value="RNaseH-like_sf"/>
</dbReference>
<reference evidence="3 4" key="1">
    <citation type="submission" date="2018-07" db="EMBL/GenBank/DDBJ databases">
        <title>Sequencing the genomes of 1000 actinobacteria strains.</title>
        <authorList>
            <person name="Klenk H.-P."/>
        </authorList>
    </citation>
    <scope>NUCLEOTIDE SEQUENCE [LARGE SCALE GENOMIC DNA]</scope>
    <source>
        <strain evidence="3 4">DSM 14442</strain>
    </source>
</reference>
<dbReference type="Gene3D" id="1.10.150.80">
    <property type="entry name" value="HRDC domain"/>
    <property type="match status" value="2"/>
</dbReference>
<protein>
    <submittedName>
        <fullName evidence="3">Ribonuclease D</fullName>
    </submittedName>
</protein>
<name>A0A3D9LA99_9MICC</name>
<dbReference type="SMART" id="SM00341">
    <property type="entry name" value="HRDC"/>
    <property type="match status" value="1"/>
</dbReference>
<sequence>MSHPCRTSGGTDITADTSATPEEDLTEATASEPPRLLTEPAGGIPFVTNSRQELERCARLLKAGTGPVAVDAERASGFRYGQRAFLVQIKREGAGIWLIDPEAFEDLEIIQDSLSGVEWILHAASQDLPCLSELGMWPDRLFDTELAGRLLGLPRVGLASVLEQLLGVTLAKEHSAADWSKRPLPEDWMRYAALDVEPLVELRAAMITMLTEAGKLDWANQEFEAIRKAPLSGPRKDPWRRTSGMHRLRKPEQLAVVRELWETREALAQNRDVAPGRLIPDAAIVAAAASQPATVPALLKTQGFHGRAAAKEGPRWIRAIQAGQAAARTKTGLPPLHLPNDGPPPPRAWRDRNPLADRRLKTAKAWVGNRADELQLPTENLLTPDTLRRLCWTPPETIDLDSVSAALAGLGARPWQVTAVAPIVTVALLDPDPA</sequence>
<dbReference type="SUPFAM" id="SSF53098">
    <property type="entry name" value="Ribonuclease H-like"/>
    <property type="match status" value="1"/>
</dbReference>
<dbReference type="OrthoDB" id="144122at2"/>
<accession>A0A3D9LA99</accession>
<dbReference type="InterPro" id="IPR002562">
    <property type="entry name" value="3'-5'_exonuclease_dom"/>
</dbReference>
<dbReference type="Proteomes" id="UP000256727">
    <property type="component" value="Unassembled WGS sequence"/>
</dbReference>
<dbReference type="InterPro" id="IPR041605">
    <property type="entry name" value="Exo_C"/>
</dbReference>
<dbReference type="PROSITE" id="PS50967">
    <property type="entry name" value="HRDC"/>
    <property type="match status" value="1"/>
</dbReference>
<dbReference type="GO" id="GO:0006139">
    <property type="term" value="P:nucleobase-containing compound metabolic process"/>
    <property type="evidence" value="ECO:0007669"/>
    <property type="project" value="InterPro"/>
</dbReference>
<feature type="domain" description="HRDC" evidence="2">
    <location>
        <begin position="250"/>
        <end position="330"/>
    </location>
</feature>
<dbReference type="InterPro" id="IPR002121">
    <property type="entry name" value="HRDC_dom"/>
</dbReference>
<feature type="compositionally biased region" description="Polar residues" evidence="1">
    <location>
        <begin position="8"/>
        <end position="20"/>
    </location>
</feature>
<evidence type="ECO:0000256" key="1">
    <source>
        <dbReference type="SAM" id="MobiDB-lite"/>
    </source>
</evidence>
<evidence type="ECO:0000259" key="2">
    <source>
        <dbReference type="PROSITE" id="PS50967"/>
    </source>
</evidence>
<dbReference type="InterPro" id="IPR010997">
    <property type="entry name" value="HRDC-like_sf"/>
</dbReference>
<dbReference type="GO" id="GO:0000166">
    <property type="term" value="F:nucleotide binding"/>
    <property type="evidence" value="ECO:0007669"/>
    <property type="project" value="InterPro"/>
</dbReference>
<proteinExistence type="predicted"/>
<dbReference type="GO" id="GO:0008408">
    <property type="term" value="F:3'-5' exonuclease activity"/>
    <property type="evidence" value="ECO:0007669"/>
    <property type="project" value="InterPro"/>
</dbReference>
<dbReference type="Gene3D" id="3.30.420.10">
    <property type="entry name" value="Ribonuclease H-like superfamily/Ribonuclease H"/>
    <property type="match status" value="1"/>
</dbReference>
<dbReference type="Pfam" id="PF01612">
    <property type="entry name" value="DNA_pol_A_exo1"/>
    <property type="match status" value="1"/>
</dbReference>
<dbReference type="PANTHER" id="PTHR47649:SF1">
    <property type="entry name" value="RIBONUCLEASE D"/>
    <property type="match status" value="1"/>
</dbReference>
<dbReference type="CDD" id="cd06142">
    <property type="entry name" value="RNaseD_exo"/>
    <property type="match status" value="1"/>
</dbReference>
<dbReference type="SMART" id="SM00474">
    <property type="entry name" value="35EXOc"/>
    <property type="match status" value="1"/>
</dbReference>
<comment type="caution">
    <text evidence="3">The sequence shown here is derived from an EMBL/GenBank/DDBJ whole genome shotgun (WGS) entry which is preliminary data.</text>
</comment>
<dbReference type="Pfam" id="PF18305">
    <property type="entry name" value="DNA_pol_A_exoN"/>
    <property type="match status" value="1"/>
</dbReference>
<dbReference type="PANTHER" id="PTHR47649">
    <property type="entry name" value="RIBONUCLEASE D"/>
    <property type="match status" value="1"/>
</dbReference>
<evidence type="ECO:0000313" key="3">
    <source>
        <dbReference type="EMBL" id="REE03289.1"/>
    </source>
</evidence>
<feature type="region of interest" description="Disordered" evidence="1">
    <location>
        <begin position="1"/>
        <end position="44"/>
    </location>
</feature>
<dbReference type="AlphaFoldDB" id="A0A3D9LA99"/>
<evidence type="ECO:0000313" key="4">
    <source>
        <dbReference type="Proteomes" id="UP000256727"/>
    </source>
</evidence>
<dbReference type="InterPro" id="IPR044876">
    <property type="entry name" value="HRDC_dom_sf"/>
</dbReference>
<dbReference type="EMBL" id="QREH01000001">
    <property type="protein sequence ID" value="REE03289.1"/>
    <property type="molecule type" value="Genomic_DNA"/>
</dbReference>